<proteinExistence type="predicted"/>
<dbReference type="EMBL" id="CP010311">
    <property type="protein sequence ID" value="AJF05480.1"/>
    <property type="molecule type" value="Genomic_DNA"/>
</dbReference>
<organism evidence="2 3">
    <name type="scientific">Geoalkalibacter subterraneus</name>
    <dbReference type="NCBI Taxonomy" id="483547"/>
    <lineage>
        <taxon>Bacteria</taxon>
        <taxon>Pseudomonadati</taxon>
        <taxon>Thermodesulfobacteriota</taxon>
        <taxon>Desulfuromonadia</taxon>
        <taxon>Desulfuromonadales</taxon>
        <taxon>Geoalkalibacteraceae</taxon>
        <taxon>Geoalkalibacter</taxon>
    </lineage>
</organism>
<dbReference type="Proteomes" id="UP000035036">
    <property type="component" value="Chromosome"/>
</dbReference>
<dbReference type="RefSeq" id="WP_040198827.1">
    <property type="nucleotide sequence ID" value="NZ_CP010311.1"/>
</dbReference>
<accession>A0A0B5FNA8</accession>
<dbReference type="HOGENOM" id="CLU_2682568_0_0_7"/>
<gene>
    <name evidence="2" type="ORF">GSUB_01270</name>
</gene>
<reference evidence="2 3" key="1">
    <citation type="journal article" date="2015" name="Genome Announc.">
        <title>Genomes of Geoalkalibacter ferrihydriticus Z-0531T and Geoalkalibacter subterraneus Red1T, Two Haloalkaliphilic Metal-Reducing Deltaproteobacteria.</title>
        <authorList>
            <person name="Badalamenti J.P."/>
            <person name="Krajmalnik-Brown R."/>
            <person name="Torres C.I."/>
            <person name="Bond D.R."/>
        </authorList>
    </citation>
    <scope>NUCLEOTIDE SEQUENCE [LARGE SCALE GENOMIC DNA]</scope>
    <source>
        <strain evidence="2 3">Red1</strain>
    </source>
</reference>
<keyword evidence="3" id="KW-1185">Reference proteome</keyword>
<protein>
    <submittedName>
        <fullName evidence="2">Uncharacterized protein</fullName>
    </submittedName>
</protein>
<name>A0A0B5FNA8_9BACT</name>
<evidence type="ECO:0000256" key="1">
    <source>
        <dbReference type="SAM" id="MobiDB-lite"/>
    </source>
</evidence>
<sequence length="74" mass="7969">MLFPEKNESQSSAPESSGAFLLCDTSLITLDFQPFKGTGQDATHLGPPHSAGDSRGTADMTLKFDVEYKDQDTS</sequence>
<evidence type="ECO:0000313" key="3">
    <source>
        <dbReference type="Proteomes" id="UP000035036"/>
    </source>
</evidence>
<dbReference type="KEGG" id="gsb:GSUB_01270"/>
<dbReference type="AlphaFoldDB" id="A0A0B5FNA8"/>
<feature type="region of interest" description="Disordered" evidence="1">
    <location>
        <begin position="36"/>
        <end position="58"/>
    </location>
</feature>
<evidence type="ECO:0000313" key="2">
    <source>
        <dbReference type="EMBL" id="AJF05480.1"/>
    </source>
</evidence>